<evidence type="ECO:0000313" key="2">
    <source>
        <dbReference type="EMBL" id="PVZ71744.1"/>
    </source>
</evidence>
<dbReference type="InterPro" id="IPR038765">
    <property type="entry name" value="Papain-like_cys_pep_sf"/>
</dbReference>
<dbReference type="EMBL" id="QDDL01000001">
    <property type="protein sequence ID" value="PVZ71744.1"/>
    <property type="molecule type" value="Genomic_DNA"/>
</dbReference>
<keyword evidence="3" id="KW-1185">Reference proteome</keyword>
<dbReference type="Gene3D" id="3.10.620.30">
    <property type="match status" value="1"/>
</dbReference>
<proteinExistence type="predicted"/>
<dbReference type="SUPFAM" id="SSF54001">
    <property type="entry name" value="Cysteine proteinases"/>
    <property type="match status" value="1"/>
</dbReference>
<evidence type="ECO:0000313" key="3">
    <source>
        <dbReference type="Proteomes" id="UP000244906"/>
    </source>
</evidence>
<dbReference type="OrthoDB" id="5166556at2"/>
<dbReference type="Pfam" id="PF01841">
    <property type="entry name" value="Transglut_core"/>
    <property type="match status" value="1"/>
</dbReference>
<organism evidence="2 3">
    <name type="scientific">Pelagibaculum spongiae</name>
    <dbReference type="NCBI Taxonomy" id="2080658"/>
    <lineage>
        <taxon>Bacteria</taxon>
        <taxon>Pseudomonadati</taxon>
        <taxon>Pseudomonadota</taxon>
        <taxon>Gammaproteobacteria</taxon>
        <taxon>Oceanospirillales</taxon>
        <taxon>Pelagibaculum</taxon>
    </lineage>
</organism>
<name>A0A2V1GXC0_9GAMM</name>
<feature type="domain" description="Transglutaminase-like" evidence="1">
    <location>
        <begin position="47"/>
        <end position="151"/>
    </location>
</feature>
<comment type="caution">
    <text evidence="2">The sequence shown here is derived from an EMBL/GenBank/DDBJ whole genome shotgun (WGS) entry which is preliminary data.</text>
</comment>
<protein>
    <recommendedName>
        <fullName evidence="1">Transglutaminase-like domain-containing protein</fullName>
    </recommendedName>
</protein>
<gene>
    <name evidence="2" type="ORF">DC094_01580</name>
</gene>
<dbReference type="RefSeq" id="WP_116685333.1">
    <property type="nucleotide sequence ID" value="NZ_CAWNYD010000001.1"/>
</dbReference>
<accession>A0A2V1GXC0</accession>
<dbReference type="AlphaFoldDB" id="A0A2V1GXC0"/>
<sequence length="256" mass="29488">MSHETLARKVVLEFSKTTMADFQPIYSSYDEPYLREMRSRFQLLEKTAKVQDSYSKVRILTQWVHGLWQHDGVNQPESSDPISIIEQALQGQRFRCVEYSIVLNAVLNAVGLVSRILWLARADVETRESGAAHAVTEFFSPDLNKWIMVDPQMGVMVCKDNMPLSAIELQAEIVLNSKLEQSDETSELPMSYFEWIYPYLFYFVISYDARINPEKPQSGQLMLVPIGENQPKVFQKKLPIKVNCTHLLADFYQKPA</sequence>
<dbReference type="Proteomes" id="UP000244906">
    <property type="component" value="Unassembled WGS sequence"/>
</dbReference>
<evidence type="ECO:0000259" key="1">
    <source>
        <dbReference type="Pfam" id="PF01841"/>
    </source>
</evidence>
<dbReference type="InterPro" id="IPR002931">
    <property type="entry name" value="Transglutaminase-like"/>
</dbReference>
<reference evidence="2 3" key="1">
    <citation type="submission" date="2018-04" db="EMBL/GenBank/DDBJ databases">
        <title>Thalassorhabdus spongiae gen. nov., sp. nov., isolated from a marine sponge in South-West Iceland.</title>
        <authorList>
            <person name="Knobloch S."/>
            <person name="Daussin A."/>
            <person name="Johannsson R."/>
            <person name="Marteinsson V.T."/>
        </authorList>
    </citation>
    <scope>NUCLEOTIDE SEQUENCE [LARGE SCALE GENOMIC DNA]</scope>
    <source>
        <strain evidence="2 3">Hp12</strain>
    </source>
</reference>